<dbReference type="InterPro" id="IPR003392">
    <property type="entry name" value="PTHD_SSD"/>
</dbReference>
<feature type="compositionally biased region" description="Low complexity" evidence="7">
    <location>
        <begin position="55"/>
        <end position="67"/>
    </location>
</feature>
<evidence type="ECO:0000256" key="1">
    <source>
        <dbReference type="ARBA" id="ARBA00004141"/>
    </source>
</evidence>
<dbReference type="PANTHER" id="PTHR10796">
    <property type="entry name" value="PATCHED-RELATED"/>
    <property type="match status" value="1"/>
</dbReference>
<dbReference type="Gene3D" id="1.20.1640.10">
    <property type="entry name" value="Multidrug efflux transporter AcrB transmembrane domain"/>
    <property type="match status" value="1"/>
</dbReference>
<organism evidence="10 11">
    <name type="scientific">Anas zonorhyncha</name>
    <name type="common">Eastern spot-billed duck</name>
    <dbReference type="NCBI Taxonomy" id="75864"/>
    <lineage>
        <taxon>Eukaryota</taxon>
        <taxon>Metazoa</taxon>
        <taxon>Chordata</taxon>
        <taxon>Craniata</taxon>
        <taxon>Vertebrata</taxon>
        <taxon>Euteleostomi</taxon>
        <taxon>Archelosauria</taxon>
        <taxon>Archosauria</taxon>
        <taxon>Dinosauria</taxon>
        <taxon>Saurischia</taxon>
        <taxon>Theropoda</taxon>
        <taxon>Coelurosauria</taxon>
        <taxon>Aves</taxon>
        <taxon>Neognathae</taxon>
        <taxon>Galloanserae</taxon>
        <taxon>Anseriformes</taxon>
        <taxon>Anatidae</taxon>
        <taxon>Anatinae</taxon>
        <taxon>Anas</taxon>
    </lineage>
</organism>
<evidence type="ECO:0000259" key="9">
    <source>
        <dbReference type="PROSITE" id="PS50156"/>
    </source>
</evidence>
<dbReference type="InterPro" id="IPR051697">
    <property type="entry name" value="Patched_domain-protein"/>
</dbReference>
<reference evidence="10" key="1">
    <citation type="submission" date="2025-08" db="UniProtKB">
        <authorList>
            <consortium name="Ensembl"/>
        </authorList>
    </citation>
    <scope>IDENTIFICATION</scope>
</reference>
<keyword evidence="5 8" id="KW-0472">Membrane</keyword>
<feature type="region of interest" description="Disordered" evidence="7">
    <location>
        <begin position="31"/>
        <end position="98"/>
    </location>
</feature>
<feature type="domain" description="SSD" evidence="9">
    <location>
        <begin position="347"/>
        <end position="488"/>
    </location>
</feature>
<keyword evidence="4 8" id="KW-1133">Transmembrane helix</keyword>
<keyword evidence="3 8" id="KW-0812">Transmembrane</keyword>
<evidence type="ECO:0000256" key="3">
    <source>
        <dbReference type="ARBA" id="ARBA00022692"/>
    </source>
</evidence>
<evidence type="ECO:0000256" key="6">
    <source>
        <dbReference type="ARBA" id="ARBA00023180"/>
    </source>
</evidence>
<name>A0A8B9UB51_9AVES</name>
<reference evidence="10" key="2">
    <citation type="submission" date="2025-09" db="UniProtKB">
        <authorList>
            <consortium name="Ensembl"/>
        </authorList>
    </citation>
    <scope>IDENTIFICATION</scope>
</reference>
<dbReference type="AlphaFoldDB" id="A0A8B9UB51"/>
<dbReference type="SUPFAM" id="SSF82866">
    <property type="entry name" value="Multidrug efflux transporter AcrB transmembrane domain"/>
    <property type="match status" value="1"/>
</dbReference>
<dbReference type="Ensembl" id="ENSAZOT00000006379.1">
    <property type="protein sequence ID" value="ENSAZOP00000005964.1"/>
    <property type="gene ID" value="ENSAZOG00000003846.1"/>
</dbReference>
<accession>A0A8B9UB51</accession>
<dbReference type="PANTHER" id="PTHR10796:SF60">
    <property type="entry name" value="PATCHED DOMAIN-CONTAINING PROTEIN 3"/>
    <property type="match status" value="1"/>
</dbReference>
<keyword evidence="6" id="KW-0325">Glycoprotein</keyword>
<sequence>VAAYRELEPQLCTLPELPSDNCASPTAARCLPNASPRARHTPPPLSDPLGSVTTAGPGQAGRAPRAGSRSEPRCRRWGAGSRGGMGQRRPHEEPCSCSNTDCVERPLKRLFEGLGRTVASCPWPFALLPLLVSGGLGSGFMFLPGLQENDIEGQFTPTSGPAKAERDLVRLYFPSNDSHFFAQRLATEGSYAALIAVAVGNGSVLSAEAMRELLELNKAVQHLSSYEQHCATLRGVCVPPNPLEPLLGSSPLGPLRYPTNDSGSFLGTTLGGVRTNGMGYVESAQAMKLLYYLREDGDEAEKSRQWLETFLKEFPGVLARLNLKTVNVTYFTSLSRQQEFEGNTKSVIPLFSITYFLTITFSIVSCLRLSCIRNNVWLACCGVISAGLAVLSSFGLLMFCGVPFVVTVANAPFLILGVGVDDMFIMIASWEQSASKTDTKSRLANTYSEAALSVTVTTITDVLAFFIGTWTVSFSRASFLAVQFSCLD</sequence>
<dbReference type="InterPro" id="IPR000731">
    <property type="entry name" value="SSD"/>
</dbReference>
<protein>
    <recommendedName>
        <fullName evidence="9">SSD domain-containing protein</fullName>
    </recommendedName>
</protein>
<dbReference type="Proteomes" id="UP000694549">
    <property type="component" value="Unplaced"/>
</dbReference>
<evidence type="ECO:0000256" key="8">
    <source>
        <dbReference type="SAM" id="Phobius"/>
    </source>
</evidence>
<feature type="transmembrane region" description="Helical" evidence="8">
    <location>
        <begin position="411"/>
        <end position="430"/>
    </location>
</feature>
<evidence type="ECO:0000256" key="2">
    <source>
        <dbReference type="ARBA" id="ARBA00005585"/>
    </source>
</evidence>
<evidence type="ECO:0000256" key="7">
    <source>
        <dbReference type="SAM" id="MobiDB-lite"/>
    </source>
</evidence>
<dbReference type="GO" id="GO:0016020">
    <property type="term" value="C:membrane"/>
    <property type="evidence" value="ECO:0007669"/>
    <property type="project" value="UniProtKB-SubCell"/>
</dbReference>
<comment type="subcellular location">
    <subcellularLocation>
        <location evidence="1">Membrane</location>
        <topology evidence="1">Multi-pass membrane protein</topology>
    </subcellularLocation>
</comment>
<evidence type="ECO:0000256" key="4">
    <source>
        <dbReference type="ARBA" id="ARBA00022989"/>
    </source>
</evidence>
<comment type="similarity">
    <text evidence="2">Belongs to the patched family.</text>
</comment>
<feature type="transmembrane region" description="Helical" evidence="8">
    <location>
        <begin position="450"/>
        <end position="472"/>
    </location>
</feature>
<evidence type="ECO:0000256" key="5">
    <source>
        <dbReference type="ARBA" id="ARBA00023136"/>
    </source>
</evidence>
<feature type="transmembrane region" description="Helical" evidence="8">
    <location>
        <begin position="347"/>
        <end position="369"/>
    </location>
</feature>
<proteinExistence type="inferred from homology"/>
<evidence type="ECO:0000313" key="11">
    <source>
        <dbReference type="Proteomes" id="UP000694549"/>
    </source>
</evidence>
<dbReference type="PROSITE" id="PS50156">
    <property type="entry name" value="SSD"/>
    <property type="match status" value="1"/>
</dbReference>
<dbReference type="Pfam" id="PF02460">
    <property type="entry name" value="Patched"/>
    <property type="match status" value="1"/>
</dbReference>
<feature type="transmembrane region" description="Helical" evidence="8">
    <location>
        <begin position="376"/>
        <end position="405"/>
    </location>
</feature>
<keyword evidence="11" id="KW-1185">Reference proteome</keyword>
<evidence type="ECO:0000313" key="10">
    <source>
        <dbReference type="Ensembl" id="ENSAZOP00000005964.1"/>
    </source>
</evidence>